<dbReference type="EMBL" id="CP028858">
    <property type="protein sequence ID" value="AWB26651.1"/>
    <property type="molecule type" value="Genomic_DNA"/>
</dbReference>
<evidence type="ECO:0000313" key="2">
    <source>
        <dbReference type="EMBL" id="AWB26651.1"/>
    </source>
</evidence>
<keyword evidence="3" id="KW-1185">Reference proteome</keyword>
<reference evidence="2 3" key="1">
    <citation type="submission" date="2018-04" db="EMBL/GenBank/DDBJ databases">
        <title>Halococcoides cellulosivorans gen. nov., sp. nov., an extremely halophilic cellulose-utilizing haloarchaeon from hypersaline lakes.</title>
        <authorList>
            <person name="Sorokin D.Y."/>
            <person name="Toshchakov S.V."/>
            <person name="Samarov N.I."/>
            <person name="Korzhenkov A."/>
            <person name="Kublanov I.V."/>
        </authorList>
    </citation>
    <scope>NUCLEOTIDE SEQUENCE [LARGE SCALE GENOMIC DNA]</scope>
    <source>
        <strain evidence="2 3">HArcel1</strain>
    </source>
</reference>
<dbReference type="Proteomes" id="UP000244727">
    <property type="component" value="Chromosome"/>
</dbReference>
<accession>A0A2R4WYN6</accession>
<dbReference type="AlphaFoldDB" id="A0A2R4WYN6"/>
<dbReference type="RefSeq" id="WP_108381020.1">
    <property type="nucleotide sequence ID" value="NZ_CP028858.1"/>
</dbReference>
<protein>
    <submittedName>
        <fullName evidence="2">Toxin</fullName>
    </submittedName>
</protein>
<feature type="compositionally biased region" description="Basic and acidic residues" evidence="1">
    <location>
        <begin position="84"/>
        <end position="97"/>
    </location>
</feature>
<evidence type="ECO:0000313" key="3">
    <source>
        <dbReference type="Proteomes" id="UP000244727"/>
    </source>
</evidence>
<name>A0A2R4WYN6_9EURY</name>
<dbReference type="KEGG" id="harc:HARCEL1_02450"/>
<evidence type="ECO:0000256" key="1">
    <source>
        <dbReference type="SAM" id="MobiDB-lite"/>
    </source>
</evidence>
<feature type="region of interest" description="Disordered" evidence="1">
    <location>
        <begin position="70"/>
        <end position="97"/>
    </location>
</feature>
<dbReference type="GeneID" id="36511331"/>
<sequence length="97" mass="11081">MSEEGWTWELAPGAEDDLSTLSPSEQDRILVKLDEIVDSPWRNPPEYGEPLQNSLRRKVRVVMDELTAESDLTESDVADIPAKINERGRERVDDRSE</sequence>
<gene>
    <name evidence="2" type="ORF">HARCEL1_02450</name>
</gene>
<feature type="region of interest" description="Disordered" evidence="1">
    <location>
        <begin position="1"/>
        <end position="23"/>
    </location>
</feature>
<organism evidence="2 3">
    <name type="scientific">Halococcoides cellulosivorans</name>
    <dbReference type="NCBI Taxonomy" id="1679096"/>
    <lineage>
        <taxon>Archaea</taxon>
        <taxon>Methanobacteriati</taxon>
        <taxon>Methanobacteriota</taxon>
        <taxon>Stenosarchaea group</taxon>
        <taxon>Halobacteria</taxon>
        <taxon>Halobacteriales</taxon>
        <taxon>Haloarculaceae</taxon>
        <taxon>Halococcoides</taxon>
    </lineage>
</organism>
<proteinExistence type="predicted"/>